<evidence type="ECO:0000313" key="1">
    <source>
        <dbReference type="EMBL" id="KAK8837388.1"/>
    </source>
</evidence>
<organism evidence="1 2">
    <name type="scientific">Tritrichomonas musculus</name>
    <dbReference type="NCBI Taxonomy" id="1915356"/>
    <lineage>
        <taxon>Eukaryota</taxon>
        <taxon>Metamonada</taxon>
        <taxon>Parabasalia</taxon>
        <taxon>Tritrichomonadida</taxon>
        <taxon>Tritrichomonadidae</taxon>
        <taxon>Tritrichomonas</taxon>
    </lineage>
</organism>
<protein>
    <recommendedName>
        <fullName evidence="3">DUF3447 domain-containing protein</fullName>
    </recommendedName>
</protein>
<dbReference type="EMBL" id="JAPFFF010000060">
    <property type="protein sequence ID" value="KAK8837388.1"/>
    <property type="molecule type" value="Genomic_DNA"/>
</dbReference>
<reference evidence="1 2" key="1">
    <citation type="submission" date="2024-04" db="EMBL/GenBank/DDBJ databases">
        <title>Tritrichomonas musculus Genome.</title>
        <authorList>
            <person name="Alves-Ferreira E."/>
            <person name="Grigg M."/>
            <person name="Lorenzi H."/>
            <person name="Galac M."/>
        </authorList>
    </citation>
    <scope>NUCLEOTIDE SEQUENCE [LARGE SCALE GENOMIC DNA]</scope>
    <source>
        <strain evidence="1 2">EAF2021</strain>
    </source>
</reference>
<dbReference type="InterPro" id="IPR036770">
    <property type="entry name" value="Ankyrin_rpt-contain_sf"/>
</dbReference>
<accession>A0ABR2GTW1</accession>
<comment type="caution">
    <text evidence="1">The sequence shown here is derived from an EMBL/GenBank/DDBJ whole genome shotgun (WGS) entry which is preliminary data.</text>
</comment>
<dbReference type="Proteomes" id="UP001470230">
    <property type="component" value="Unassembled WGS sequence"/>
</dbReference>
<evidence type="ECO:0000313" key="2">
    <source>
        <dbReference type="Proteomes" id="UP001470230"/>
    </source>
</evidence>
<proteinExistence type="predicted"/>
<evidence type="ECO:0008006" key="3">
    <source>
        <dbReference type="Google" id="ProtNLM"/>
    </source>
</evidence>
<gene>
    <name evidence="1" type="ORF">M9Y10_036821</name>
</gene>
<keyword evidence="2" id="KW-1185">Reference proteome</keyword>
<dbReference type="SUPFAM" id="SSF48403">
    <property type="entry name" value="Ankyrin repeat"/>
    <property type="match status" value="1"/>
</dbReference>
<sequence length="382" mass="46395">MITEKIKEIIDKMKAIQVHILNYLDNEEDTEQNFQKHINILDDHQIHDNRSYLQLFINLIKNIADNHRRTPSFFIKIEKIVTIYKDDINKHFTKSELLNIFKKSKRLLLLLIKMQIIPAYRDFYDTISTYFFYRCKYHHYFRKEILPFVDHKLRKLMQYHEDFDYYLESEIPDDYEKNREIGEAEDYVCELIRKDSISEFVKFHAENELQYDYFIYPSVYETNMSLVDVKSGPDENIPVIEYAAFYGATKIFNYLFKYAEKYPSLWIRAVHSRNLNIIRKLEEEKVDSIYEKSGNKPFLNCIEESIKCHHNEFVYFFMNNFIDYKIDPYFILELALKYYNFELMDSELFNQSSFVNLCKYNYLIFVDLLLKDKDIDVNSYAI</sequence>
<name>A0ABR2GTW1_9EUKA</name>